<feature type="compositionally biased region" description="Low complexity" evidence="1">
    <location>
        <begin position="639"/>
        <end position="650"/>
    </location>
</feature>
<dbReference type="RefSeq" id="XP_007880777.1">
    <property type="nucleotide sequence ID" value="XM_007882586.1"/>
</dbReference>
<feature type="compositionally biased region" description="Polar residues" evidence="1">
    <location>
        <begin position="1237"/>
        <end position="1252"/>
    </location>
</feature>
<feature type="compositionally biased region" description="Low complexity" evidence="1">
    <location>
        <begin position="1769"/>
        <end position="1791"/>
    </location>
</feature>
<feature type="compositionally biased region" description="Basic residues" evidence="1">
    <location>
        <begin position="491"/>
        <end position="505"/>
    </location>
</feature>
<feature type="compositionally biased region" description="Low complexity" evidence="1">
    <location>
        <begin position="1258"/>
        <end position="1272"/>
    </location>
</feature>
<feature type="compositionally biased region" description="Polar residues" evidence="1">
    <location>
        <begin position="1374"/>
        <end position="1384"/>
    </location>
</feature>
<feature type="region of interest" description="Disordered" evidence="1">
    <location>
        <begin position="465"/>
        <end position="524"/>
    </location>
</feature>
<dbReference type="GO" id="GO:0005829">
    <property type="term" value="C:cytosol"/>
    <property type="evidence" value="ECO:0007669"/>
    <property type="project" value="TreeGrafter"/>
</dbReference>
<dbReference type="InterPro" id="IPR050357">
    <property type="entry name" value="Arrestin_domain-protein"/>
</dbReference>
<feature type="compositionally biased region" description="Basic and acidic residues" evidence="1">
    <location>
        <begin position="465"/>
        <end position="485"/>
    </location>
</feature>
<protein>
    <recommendedName>
        <fullName evidence="2">Arrestin C-terminal-like domain-containing protein</fullName>
    </recommendedName>
</protein>
<feature type="domain" description="Arrestin C-terminal-like" evidence="2">
    <location>
        <begin position="315"/>
        <end position="459"/>
    </location>
</feature>
<dbReference type="HOGENOM" id="CLU_003237_0_0_1"/>
<evidence type="ECO:0000313" key="4">
    <source>
        <dbReference type="Proteomes" id="UP000053664"/>
    </source>
</evidence>
<accession>A0A061H523</accession>
<dbReference type="OrthoDB" id="298939at2759"/>
<dbReference type="GO" id="GO:0070086">
    <property type="term" value="P:ubiquitin-dependent endocytosis"/>
    <property type="evidence" value="ECO:0007669"/>
    <property type="project" value="TreeGrafter"/>
</dbReference>
<dbReference type="GeneID" id="19319156"/>
<feature type="region of interest" description="Disordered" evidence="1">
    <location>
        <begin position="639"/>
        <end position="682"/>
    </location>
</feature>
<dbReference type="InterPro" id="IPR014756">
    <property type="entry name" value="Ig_E-set"/>
</dbReference>
<dbReference type="InterPro" id="IPR011021">
    <property type="entry name" value="Arrestin-like_N"/>
</dbReference>
<evidence type="ECO:0000313" key="3">
    <source>
        <dbReference type="EMBL" id="EPQ27519.1"/>
    </source>
</evidence>
<dbReference type="GO" id="GO:0031625">
    <property type="term" value="F:ubiquitin protein ligase binding"/>
    <property type="evidence" value="ECO:0007669"/>
    <property type="project" value="TreeGrafter"/>
</dbReference>
<dbReference type="InterPro" id="IPR014752">
    <property type="entry name" value="Arrestin-like_C"/>
</dbReference>
<dbReference type="Proteomes" id="UP000053664">
    <property type="component" value="Unassembled WGS sequence"/>
</dbReference>
<dbReference type="KEGG" id="pfp:PFL1_05057"/>
<dbReference type="eggNOG" id="ENOG502RKAN">
    <property type="taxonomic scope" value="Eukaryota"/>
</dbReference>
<dbReference type="SMART" id="SM01017">
    <property type="entry name" value="Arrestin_C"/>
    <property type="match status" value="1"/>
</dbReference>
<dbReference type="PANTHER" id="PTHR11188:SF17">
    <property type="entry name" value="FI21816P1"/>
    <property type="match status" value="1"/>
</dbReference>
<feature type="compositionally biased region" description="Low complexity" evidence="1">
    <location>
        <begin position="11"/>
        <end position="27"/>
    </location>
</feature>
<sequence>MFAPPVPPSGSRPASAASHHPPYAHQPYDLPRSPMHNDPPASRSRHNSYSWRPDAGLPPPPSQIDDLGDDLAHRLIPSPAHHHHQHQHQHHHSHHTAPHRSRSRSPAPHSPSRYDLEFGHHDDSSTHHDSSPMPLNSVSKHPKLKLEVVLASNIYEAGGTISGRLEITCSTSQKLRLGEIAVELEGIEELSSRDHAATQLFLYNRTLFQGEHLPPSNAVLPAAPHNGYWTARKGRTTFPFSFRLPSTAPSSVAFSGNAALRYQLKASAQTWWNDERTVVTSRREAFVVEKWSDEFDEKYRQPAEAIGDTRLFMGGHGAVWLEAGVVEQLFWGGGQVLIRCGIKNNTKRQVAGIKVALARRLIFPVGSADGAHDRPDQVSLEPRITEVVHEQHFKGREYEFPPGEEAVCNVAVDVPRDLRTIRKTRLFEIRIFALVSLVLGSFAKDLTVEIPIYVAHTASVQKPARADLDQLHPDPARGRIPDRPHSVAGHTSHHHPHHPHHGHQPHQHEHFRDHPHHQQHHAPHHDYAQLLADPQMAAVEQHAADRGWSPAPVHPGGFTQMPSRPASAARPGIIQLPSSPQPFSFSNVAPGQLEWNPAATAWNPSQLLQGAAIPRSASAAPNLGYPAMQGAPVLSAAPQAPMQWQQPGAASPQPLGWQPPQRSYSVSPGPISPAMQQQPPPQSLVMAALSVAPTAAASSHLLNQQPRRASGPGSFAEGAESMGAGGWSPQPPQPQQPSSLASASQEQLARMPEPGATPAPAQSLDSANLAQAPPQPGYAPDPLNTGSGGGFGPGPMPLVGLATIDEDGESQAGTVKSMAALGTLGKPQGSPNAGNSVSRNDIEQFEAMARAEEDEEEVKRRMAMLGMIPDESAFRPRKAGPATRDLARDSFDRSDQSAPDASTRAHDVAIAKEAQSLPKPPVPSGKSQAAASSSRPRASDIFATAQKARGEGQDAQAAVAALGDGSSPASRAEAEPFSSLQRSAEREREASNASTRTVRPDASSPPSGRRSSLSQGKGLSALEHKLERSTTPKITASPSMPVMTLANLGHDDDRRSSSPLTSPGKTGSARSRKESSSLRAAAAAREAALLEKERREAEDAQRRRAQEEERRRTEEERARLEEEHQAAAERAKAAEADRRRRAEEEDRRKREAAAAAAAAEAEAKEEEERLSRQTQRQMQQQQEQERGAAEAEARRRQEEEQEAEEERRRAREEAKRAAERERIAEEAKQARDRSEASRTLQNIPAAHSSSRSRTTDGRPLSASASPAQRQAADGVTQHSALKKEAASRVAGWLSSSNSPSPSLAETPGTPSCSVISMLKRDDAGSSKLSFPVRSPSQVRNPLYQSPTRSSPQSSSTPKAADGENAAASAAIPRSYTTANIASSSDRPEGASRERARSYVHIDEPLPALSAELRALVDSSDIQPARRAGTALRDHPISRKISTSSAQAADASHEARAVGSTSASLSASTRRDRHTSLPAWPKPGLPNIGSGRTPLPGLATLDQSSLPAAKAAATTTTATAGPSVVNKAHVQPRRSVDIFSGADREIVVPSRVEKTLSVANAAGVDGGQPSGTSGPGGYDARSARGGRGGRVASVAQLWSSIAGDTVPDAGSVHDGPSPPPPSGTFKPKARRTSAVGGAPALDFSKSSSGAGASGNRKGAVTTMAAAFASQVSSGGSSKPESLKSGSAPQFLNTSAPKPVFSSTSATSVSPSPSASSVASSSSVSVSMSASTSTSARTGGERRPLPQPKASTLLGGAPVSAPRLVRPIPQSPSNSSVASAASSSAAAPPAAGAGREGSARTRKISSDLLSTFDRPPQGGAGSAAPNSGSKVALDSTILDALAHPPPTTAKRTSVVGDENLRLPIAGVGEVKMSGRGTTKAIGSNKLRDLKAVWGN</sequence>
<feature type="compositionally biased region" description="Low complexity" evidence="1">
    <location>
        <begin position="1000"/>
        <end position="1014"/>
    </location>
</feature>
<feature type="compositionally biased region" description="Polar residues" evidence="1">
    <location>
        <begin position="1334"/>
        <end position="1343"/>
    </location>
</feature>
<feature type="compositionally biased region" description="Basic and acidic residues" evidence="1">
    <location>
        <begin position="1088"/>
        <end position="1152"/>
    </location>
</feature>
<feature type="region of interest" description="Disordered" evidence="1">
    <location>
        <begin position="697"/>
        <end position="857"/>
    </location>
</feature>
<evidence type="ECO:0000259" key="2">
    <source>
        <dbReference type="SMART" id="SM01017"/>
    </source>
</evidence>
<feature type="region of interest" description="Disordered" evidence="1">
    <location>
        <begin position="1"/>
        <end position="138"/>
    </location>
</feature>
<organism evidence="3 4">
    <name type="scientific">Pseudozyma flocculosa PF-1</name>
    <dbReference type="NCBI Taxonomy" id="1277687"/>
    <lineage>
        <taxon>Eukaryota</taxon>
        <taxon>Fungi</taxon>
        <taxon>Dikarya</taxon>
        <taxon>Basidiomycota</taxon>
        <taxon>Ustilaginomycotina</taxon>
        <taxon>Ustilaginomycetes</taxon>
        <taxon>Ustilaginales</taxon>
        <taxon>Ustilaginaceae</taxon>
        <taxon>Pseudozyma</taxon>
    </lineage>
</organism>
<feature type="compositionally biased region" description="Polar residues" evidence="1">
    <location>
        <begin position="1668"/>
        <end position="1694"/>
    </location>
</feature>
<feature type="compositionally biased region" description="Low complexity" evidence="1">
    <location>
        <begin position="736"/>
        <end position="745"/>
    </location>
</feature>
<dbReference type="GO" id="GO:0030674">
    <property type="term" value="F:protein-macromolecule adaptor activity"/>
    <property type="evidence" value="ECO:0007669"/>
    <property type="project" value="TreeGrafter"/>
</dbReference>
<dbReference type="Gene3D" id="2.60.40.640">
    <property type="match status" value="2"/>
</dbReference>
<feature type="compositionally biased region" description="Low complexity" evidence="1">
    <location>
        <begin position="1077"/>
        <end position="1087"/>
    </location>
</feature>
<feature type="compositionally biased region" description="Gly residues" evidence="1">
    <location>
        <begin position="1563"/>
        <end position="1576"/>
    </location>
</feature>
<feature type="compositionally biased region" description="Basic and acidic residues" evidence="1">
    <location>
        <begin position="1385"/>
        <end position="1403"/>
    </location>
</feature>
<feature type="region of interest" description="Disordered" evidence="1">
    <location>
        <begin position="1560"/>
        <end position="1588"/>
    </location>
</feature>
<dbReference type="GO" id="GO:0005886">
    <property type="term" value="C:plasma membrane"/>
    <property type="evidence" value="ECO:0007669"/>
    <property type="project" value="TreeGrafter"/>
</dbReference>
<dbReference type="EMBL" id="KE361639">
    <property type="protein sequence ID" value="EPQ27519.1"/>
    <property type="molecule type" value="Genomic_DNA"/>
</dbReference>
<feature type="compositionally biased region" description="Pro residues" evidence="1">
    <location>
        <begin position="1"/>
        <end position="10"/>
    </location>
</feature>
<dbReference type="Pfam" id="PF00339">
    <property type="entry name" value="Arrestin_N"/>
    <property type="match status" value="1"/>
</dbReference>
<proteinExistence type="predicted"/>
<feature type="region of interest" description="Disordered" evidence="1">
    <location>
        <begin position="1807"/>
        <end position="1826"/>
    </location>
</feature>
<feature type="compositionally biased region" description="Basic and acidic residues" evidence="1">
    <location>
        <begin position="1183"/>
        <end position="1198"/>
    </location>
</feature>
<feature type="compositionally biased region" description="Polar residues" evidence="1">
    <location>
        <begin position="829"/>
        <end position="839"/>
    </location>
</feature>
<evidence type="ECO:0000256" key="1">
    <source>
        <dbReference type="SAM" id="MobiDB-lite"/>
    </source>
</evidence>
<dbReference type="SUPFAM" id="SSF81296">
    <property type="entry name" value="E set domains"/>
    <property type="match status" value="2"/>
</dbReference>
<feature type="compositionally biased region" description="Basic and acidic residues" evidence="1">
    <location>
        <begin position="885"/>
        <end position="895"/>
    </location>
</feature>
<dbReference type="PANTHER" id="PTHR11188">
    <property type="entry name" value="ARRESTIN DOMAIN CONTAINING PROTEIN"/>
    <property type="match status" value="1"/>
</dbReference>
<feature type="compositionally biased region" description="Basic and acidic residues" evidence="1">
    <location>
        <begin position="112"/>
        <end position="130"/>
    </location>
</feature>
<gene>
    <name evidence="3" type="ORF">PFL1_05057</name>
</gene>
<feature type="compositionally biased region" description="Low complexity" evidence="1">
    <location>
        <begin position="1643"/>
        <end position="1658"/>
    </location>
</feature>
<feature type="compositionally biased region" description="Low complexity" evidence="1">
    <location>
        <begin position="1344"/>
        <end position="1370"/>
    </location>
</feature>
<feature type="compositionally biased region" description="Basic residues" evidence="1">
    <location>
        <begin position="513"/>
        <end position="523"/>
    </location>
</feature>
<feature type="region of interest" description="Disordered" evidence="1">
    <location>
        <begin position="1419"/>
        <end position="1529"/>
    </location>
</feature>
<name>A0A061H523_9BASI</name>
<feature type="compositionally biased region" description="Low complexity" evidence="1">
    <location>
        <begin position="1507"/>
        <end position="1519"/>
    </location>
</feature>
<feature type="compositionally biased region" description="Basic residues" evidence="1">
    <location>
        <begin position="80"/>
        <end position="103"/>
    </location>
</feature>
<feature type="compositionally biased region" description="Basic and acidic residues" evidence="1">
    <location>
        <begin position="1205"/>
        <end position="1236"/>
    </location>
</feature>
<reference evidence="3 4" key="1">
    <citation type="journal article" date="2013" name="Plant Cell">
        <title>The transition from a phytopathogenic smut ancestor to an anamorphic biocontrol agent deciphered by comparative whole-genome analysis.</title>
        <authorList>
            <person name="Lefebvre F."/>
            <person name="Joly D.L."/>
            <person name="Labbe C."/>
            <person name="Teichmann B."/>
            <person name="Linning R."/>
            <person name="Belzile F."/>
            <person name="Bakkeren G."/>
            <person name="Belanger R.R."/>
        </authorList>
    </citation>
    <scope>NUCLEOTIDE SEQUENCE [LARGE SCALE GENOMIC DNA]</scope>
    <source>
        <strain evidence="3 4">PF-1</strain>
    </source>
</reference>
<feature type="region of interest" description="Disordered" evidence="1">
    <location>
        <begin position="870"/>
        <end position="1403"/>
    </location>
</feature>
<feature type="compositionally biased region" description="Low complexity" evidence="1">
    <location>
        <begin position="1172"/>
        <end position="1182"/>
    </location>
</feature>
<feature type="region of interest" description="Disordered" evidence="1">
    <location>
        <begin position="1603"/>
        <end position="1799"/>
    </location>
</feature>
<dbReference type="InterPro" id="IPR011022">
    <property type="entry name" value="Arrestin_C-like"/>
</dbReference>
<feature type="compositionally biased region" description="Low complexity" evidence="1">
    <location>
        <begin position="1700"/>
        <end position="1733"/>
    </location>
</feature>